<dbReference type="OrthoDB" id="25818at2759"/>
<evidence type="ECO:0000256" key="1">
    <source>
        <dbReference type="ARBA" id="ARBA00023125"/>
    </source>
</evidence>
<dbReference type="SUPFAM" id="SSF57701">
    <property type="entry name" value="Zn2/Cys6 DNA-binding domain"/>
    <property type="match status" value="1"/>
</dbReference>
<dbReference type="GO" id="GO:0000981">
    <property type="term" value="F:DNA-binding transcription factor activity, RNA polymerase II-specific"/>
    <property type="evidence" value="ECO:0007669"/>
    <property type="project" value="InterPro"/>
</dbReference>
<name>A0A072P2Y2_9EURO</name>
<comment type="caution">
    <text evidence="4">The sequence shown here is derived from an EMBL/GenBank/DDBJ whole genome shotgun (WGS) entry which is preliminary data.</text>
</comment>
<evidence type="ECO:0000313" key="4">
    <source>
        <dbReference type="EMBL" id="KEF53623.1"/>
    </source>
</evidence>
<feature type="compositionally biased region" description="Basic and acidic residues" evidence="3">
    <location>
        <begin position="100"/>
        <end position="122"/>
    </location>
</feature>
<evidence type="ECO:0000313" key="5">
    <source>
        <dbReference type="Proteomes" id="UP000027920"/>
    </source>
</evidence>
<feature type="region of interest" description="Disordered" evidence="3">
    <location>
        <begin position="153"/>
        <end position="181"/>
    </location>
</feature>
<proteinExistence type="predicted"/>
<feature type="region of interest" description="Disordered" evidence="3">
    <location>
        <begin position="1"/>
        <end position="44"/>
    </location>
</feature>
<dbReference type="GO" id="GO:0008270">
    <property type="term" value="F:zinc ion binding"/>
    <property type="evidence" value="ECO:0007669"/>
    <property type="project" value="InterPro"/>
</dbReference>
<accession>A0A072P2Y2</accession>
<keyword evidence="2" id="KW-0539">Nucleus</keyword>
<organism evidence="4 5">
    <name type="scientific">Exophiala aquamarina CBS 119918</name>
    <dbReference type="NCBI Taxonomy" id="1182545"/>
    <lineage>
        <taxon>Eukaryota</taxon>
        <taxon>Fungi</taxon>
        <taxon>Dikarya</taxon>
        <taxon>Ascomycota</taxon>
        <taxon>Pezizomycotina</taxon>
        <taxon>Eurotiomycetes</taxon>
        <taxon>Chaetothyriomycetidae</taxon>
        <taxon>Chaetothyriales</taxon>
        <taxon>Herpotrichiellaceae</taxon>
        <taxon>Exophiala</taxon>
    </lineage>
</organism>
<feature type="region of interest" description="Disordered" evidence="3">
    <location>
        <begin position="100"/>
        <end position="129"/>
    </location>
</feature>
<feature type="compositionally biased region" description="Polar residues" evidence="3">
    <location>
        <begin position="160"/>
        <end position="175"/>
    </location>
</feature>
<dbReference type="AlphaFoldDB" id="A0A072P2Y2"/>
<keyword evidence="1" id="KW-0238">DNA-binding</keyword>
<dbReference type="Gene3D" id="4.10.240.10">
    <property type="entry name" value="Zn(2)-C6 fungal-type DNA-binding domain"/>
    <property type="match status" value="1"/>
</dbReference>
<protein>
    <recommendedName>
        <fullName evidence="6">Zn(2)-C6 fungal-type domain-containing protein</fullName>
    </recommendedName>
</protein>
<dbReference type="VEuPathDB" id="FungiDB:A1O9_10022"/>
<dbReference type="Proteomes" id="UP000027920">
    <property type="component" value="Unassembled WGS sequence"/>
</dbReference>
<reference evidence="4 5" key="1">
    <citation type="submission" date="2013-03" db="EMBL/GenBank/DDBJ databases">
        <title>The Genome Sequence of Exophiala aquamarina CBS 119918.</title>
        <authorList>
            <consortium name="The Broad Institute Genomics Platform"/>
            <person name="Cuomo C."/>
            <person name="de Hoog S."/>
            <person name="Gorbushina A."/>
            <person name="Walker B."/>
            <person name="Young S.K."/>
            <person name="Zeng Q."/>
            <person name="Gargeya S."/>
            <person name="Fitzgerald M."/>
            <person name="Haas B."/>
            <person name="Abouelleil A."/>
            <person name="Allen A.W."/>
            <person name="Alvarado L."/>
            <person name="Arachchi H.M."/>
            <person name="Berlin A.M."/>
            <person name="Chapman S.B."/>
            <person name="Gainer-Dewar J."/>
            <person name="Goldberg J."/>
            <person name="Griggs A."/>
            <person name="Gujja S."/>
            <person name="Hansen M."/>
            <person name="Howarth C."/>
            <person name="Imamovic A."/>
            <person name="Ireland A."/>
            <person name="Larimer J."/>
            <person name="McCowan C."/>
            <person name="Murphy C."/>
            <person name="Pearson M."/>
            <person name="Poon T.W."/>
            <person name="Priest M."/>
            <person name="Roberts A."/>
            <person name="Saif S."/>
            <person name="Shea T."/>
            <person name="Sisk P."/>
            <person name="Sykes S."/>
            <person name="Wortman J."/>
            <person name="Nusbaum C."/>
            <person name="Birren B."/>
        </authorList>
    </citation>
    <scope>NUCLEOTIDE SEQUENCE [LARGE SCALE GENOMIC DNA]</scope>
    <source>
        <strain evidence="4 5">CBS 119918</strain>
    </source>
</reference>
<evidence type="ECO:0000256" key="2">
    <source>
        <dbReference type="ARBA" id="ARBA00023242"/>
    </source>
</evidence>
<gene>
    <name evidence="4" type="ORF">A1O9_10022</name>
</gene>
<evidence type="ECO:0000256" key="3">
    <source>
        <dbReference type="SAM" id="MobiDB-lite"/>
    </source>
</evidence>
<evidence type="ECO:0008006" key="6">
    <source>
        <dbReference type="Google" id="ProtNLM"/>
    </source>
</evidence>
<dbReference type="GeneID" id="25284929"/>
<sequence>MASPEDFGPLRRTSSSGHGSQHSESQGSEQSAQGRTEGLSGRAMAKGVSNVIKARCSWCISKRKSCDSAKPVCGNCQRTPGRCEWPVGNPSRRGLHESIASRRLDRGDPQDGGHVTPKKDSTTSDTAGALLGPDDGLFHACFASPDRLFTQVGRPAAGASPTQQLPVQNQAPDNNSNERLRLDQVRTKVLESTRSYLGCNTQPLVLEKNVD</sequence>
<keyword evidence="5" id="KW-1185">Reference proteome</keyword>
<dbReference type="InterPro" id="IPR036864">
    <property type="entry name" value="Zn2-C6_fun-type_DNA-bd_sf"/>
</dbReference>
<feature type="compositionally biased region" description="Low complexity" evidence="3">
    <location>
        <begin position="14"/>
        <end position="34"/>
    </location>
</feature>
<dbReference type="RefSeq" id="XP_013256213.1">
    <property type="nucleotide sequence ID" value="XM_013400759.1"/>
</dbReference>
<dbReference type="HOGENOM" id="CLU_1305447_0_0_1"/>
<dbReference type="GO" id="GO:0003677">
    <property type="term" value="F:DNA binding"/>
    <property type="evidence" value="ECO:0007669"/>
    <property type="project" value="UniProtKB-KW"/>
</dbReference>
<dbReference type="EMBL" id="AMGV01000012">
    <property type="protein sequence ID" value="KEF53623.1"/>
    <property type="molecule type" value="Genomic_DNA"/>
</dbReference>